<dbReference type="GO" id="GO:0005524">
    <property type="term" value="F:ATP binding"/>
    <property type="evidence" value="ECO:0007669"/>
    <property type="project" value="UniProtKB-UniRule"/>
</dbReference>
<dbReference type="Pfam" id="PF02875">
    <property type="entry name" value="Mur_ligase_C"/>
    <property type="match status" value="1"/>
</dbReference>
<dbReference type="InterPro" id="IPR011761">
    <property type="entry name" value="ATP-grasp"/>
</dbReference>
<evidence type="ECO:0000256" key="11">
    <source>
        <dbReference type="ARBA" id="ARBA00048094"/>
    </source>
</evidence>
<comment type="catalytic activity">
    <reaction evidence="11">
        <text>[L-4-(L-arginin-2-N-yl)aspartate](n)-L-aspartate + L-arginine + ATP = [L-4-(L-arginin-2-N-yl)aspartate](n+1) + ADP + phosphate + H(+)</text>
        <dbReference type="Rhea" id="RHEA:23888"/>
        <dbReference type="Rhea" id="RHEA-COMP:13732"/>
        <dbReference type="Rhea" id="RHEA-COMP:13733"/>
        <dbReference type="ChEBI" id="CHEBI:15378"/>
        <dbReference type="ChEBI" id="CHEBI:30616"/>
        <dbReference type="ChEBI" id="CHEBI:32682"/>
        <dbReference type="ChEBI" id="CHEBI:43474"/>
        <dbReference type="ChEBI" id="CHEBI:137986"/>
        <dbReference type="ChEBI" id="CHEBI:137990"/>
        <dbReference type="ChEBI" id="CHEBI:456216"/>
        <dbReference type="EC" id="6.3.2.30"/>
    </reaction>
</comment>
<evidence type="ECO:0000256" key="3">
    <source>
        <dbReference type="ARBA" id="ARBA00011738"/>
    </source>
</evidence>
<dbReference type="EC" id="6.3.2.30" evidence="4"/>
<evidence type="ECO:0000256" key="1">
    <source>
        <dbReference type="ARBA" id="ARBA00003184"/>
    </source>
</evidence>
<keyword evidence="8 13" id="KW-0547">Nucleotide-binding</keyword>
<dbReference type="GO" id="GO:0008716">
    <property type="term" value="F:D-alanine-D-alanine ligase activity"/>
    <property type="evidence" value="ECO:0007669"/>
    <property type="project" value="InterPro"/>
</dbReference>
<dbReference type="InterPro" id="IPR013221">
    <property type="entry name" value="Mur_ligase_cen"/>
</dbReference>
<keyword evidence="7 15" id="KW-0436">Ligase</keyword>
<dbReference type="Pfam" id="PF18921">
    <property type="entry name" value="Cyanophycin_syn"/>
    <property type="match status" value="1"/>
</dbReference>
<organism evidence="15 16">
    <name type="scientific">Legionella clemsonensis</name>
    <dbReference type="NCBI Taxonomy" id="1867846"/>
    <lineage>
        <taxon>Bacteria</taxon>
        <taxon>Pseudomonadati</taxon>
        <taxon>Pseudomonadota</taxon>
        <taxon>Gammaproteobacteria</taxon>
        <taxon>Legionellales</taxon>
        <taxon>Legionellaceae</taxon>
        <taxon>Legionella</taxon>
    </lineage>
</organism>
<dbReference type="NCBIfam" id="TIGR02068">
    <property type="entry name" value="cya_phycin_syn"/>
    <property type="match status" value="1"/>
</dbReference>
<dbReference type="Gene3D" id="3.90.190.20">
    <property type="entry name" value="Mur ligase, C-terminal domain"/>
    <property type="match status" value="1"/>
</dbReference>
<sequence length="877" mass="98528">MKILKMEVLKGPNYWSNNRKKLIVMKLDLENYEDFPTNLLPGFTDRLKKLIPSLYNHYCSPGVEGGFFRRLEHGTWLGHVIEHIALELQWLAGMKCGFGRTYSAHEEGVYNVIFAYEFEKAGLYAAEAAVKIAQTLAQEKDYFSLKNDLMALKEIVAQEQLGPSTQAILTEAKKRNIPYFQYDNESLIILGHGHHQKKIWATITSQTSSIGVDIAANKELTKRILASNFIPVPHGYPLSNKEELQEVLEKLKFPVVIKPFNANHGRGVTVNINTYEKAILAFNLAKEISDKVIVEQYIKGTDYRFLVINYKLEAVAARTPAMIVGDGVHTIQQLIDRVNSDPLRGEGHENFLTKITLDESTLTILEERKLTLESVLENQQTVYLKEAANISSGGTATDVTDEIPLKTKHLIERVARLFKLDICGIDVIAKDIHRELNESNGAIIEINASPGLRMHLVPTQGKPRNVAEPIVNMLFPPGTQSRIPLVAVTGTNGKTTVVRLIAHLAKQAHFHVGYTTTEGIYLDNELVYEGDCSGPDSARVVLQDPNVNFAVLECARGGVLRSGLGFDQSTISIITNISSDHLGLNDIHSLEELARVKSVVARSTIKEGYAILNADDKLVYELKDELCCHIALFSRYKSPFIEQHCAAGGLAAFIEKDFIVISEGSKQYELVKVPDLPLTLKGTATCMIQNLLPAVLTGYICKFPLEFMQKALSNFYLTVENIPGRMNLFDFTDYQVMVDYAHNEGAFVELKKYLSTVYCDKKVGIITAPGDRRDEDIIKLGYHSAFMFDEIIIRHDEDGRGRTKKQMTELLLKGINQSKLNPPVTIISDEIEAIQHAMREATLNSFIYFSVENVFKVVNFMKKEELHFKRMQEEILV</sequence>
<evidence type="ECO:0000256" key="12">
    <source>
        <dbReference type="ARBA" id="ARBA00048425"/>
    </source>
</evidence>
<dbReference type="InterPro" id="IPR011810">
    <property type="entry name" value="Cya_phycin_syn"/>
</dbReference>
<dbReference type="PROSITE" id="PS50975">
    <property type="entry name" value="ATP_GRASP"/>
    <property type="match status" value="1"/>
</dbReference>
<dbReference type="GO" id="GO:0071161">
    <property type="term" value="F:cyanophycin synthetase activity (L-arginine-adding)"/>
    <property type="evidence" value="ECO:0007669"/>
    <property type="project" value="UniProtKB-EC"/>
</dbReference>
<accession>A0A222NYW2</accession>
<dbReference type="Gene3D" id="3.30.470.20">
    <property type="entry name" value="ATP-grasp fold, B domain"/>
    <property type="match status" value="2"/>
</dbReference>
<protein>
    <recommendedName>
        <fullName evidence="6">Cyanophycin synthetase</fullName>
        <ecNumber evidence="5">6.3.2.29</ecNumber>
        <ecNumber evidence="4">6.3.2.30</ecNumber>
    </recommendedName>
    <alternativeName>
        <fullName evidence="10">Cyanophycin synthase</fullName>
    </alternativeName>
</protein>
<evidence type="ECO:0000256" key="13">
    <source>
        <dbReference type="PROSITE-ProRule" id="PRU00409"/>
    </source>
</evidence>
<dbReference type="OrthoDB" id="9803907at2"/>
<dbReference type="PANTHER" id="PTHR23135">
    <property type="entry name" value="MUR LIGASE FAMILY MEMBER"/>
    <property type="match status" value="1"/>
</dbReference>
<gene>
    <name evidence="15" type="primary">cphA_1</name>
    <name evidence="15" type="ORF">clem_01105</name>
</gene>
<comment type="similarity">
    <text evidence="2">In the C-terminal section; belongs to the MurCDEF family.</text>
</comment>
<evidence type="ECO:0000256" key="8">
    <source>
        <dbReference type="ARBA" id="ARBA00022741"/>
    </source>
</evidence>
<dbReference type="Pfam" id="PF08245">
    <property type="entry name" value="Mur_ligase_M"/>
    <property type="match status" value="1"/>
</dbReference>
<dbReference type="Pfam" id="PF07478">
    <property type="entry name" value="Dala_Dala_lig_C"/>
    <property type="match status" value="1"/>
</dbReference>
<dbReference type="GO" id="GO:0046872">
    <property type="term" value="F:metal ion binding"/>
    <property type="evidence" value="ECO:0007669"/>
    <property type="project" value="InterPro"/>
</dbReference>
<evidence type="ECO:0000259" key="14">
    <source>
        <dbReference type="PROSITE" id="PS50975"/>
    </source>
</evidence>
<dbReference type="GO" id="GO:0071160">
    <property type="term" value="F:cyanophycin synthetase activity (L-aspartate-adding)"/>
    <property type="evidence" value="ECO:0007669"/>
    <property type="project" value="UniProtKB-EC"/>
</dbReference>
<keyword evidence="9 13" id="KW-0067">ATP-binding</keyword>
<dbReference type="Proteomes" id="UP000201728">
    <property type="component" value="Chromosome"/>
</dbReference>
<proteinExistence type="inferred from homology"/>
<feature type="domain" description="ATP-grasp" evidence="14">
    <location>
        <begin position="222"/>
        <end position="475"/>
    </location>
</feature>
<comment type="subunit">
    <text evidence="3">Homodimer.</text>
</comment>
<comment type="function">
    <text evidence="1">Catalyzes the ATP-dependent polymerization of arginine and aspartate to multi-L-arginyl-poly-L-aspartic acid (cyanophycin; a water-insoluble reserve polymer).</text>
</comment>
<evidence type="ECO:0000256" key="6">
    <source>
        <dbReference type="ARBA" id="ARBA00022036"/>
    </source>
</evidence>
<dbReference type="KEGG" id="lcd:clem_01105"/>
<reference evidence="16" key="1">
    <citation type="submission" date="2016-07" db="EMBL/GenBank/DDBJ databases">
        <authorList>
            <person name="Florea S."/>
            <person name="Webb J.S."/>
            <person name="Jaromczyk J."/>
            <person name="Schardl C.L."/>
        </authorList>
    </citation>
    <scope>NUCLEOTIDE SEQUENCE [LARGE SCALE GENOMIC DNA]</scope>
    <source>
        <strain evidence="16">CDC-D5610</strain>
    </source>
</reference>
<name>A0A222NYW2_9GAMM</name>
<evidence type="ECO:0000256" key="9">
    <source>
        <dbReference type="ARBA" id="ARBA00022840"/>
    </source>
</evidence>
<evidence type="ECO:0000313" key="15">
    <source>
        <dbReference type="EMBL" id="ASQ44787.1"/>
    </source>
</evidence>
<keyword evidence="16" id="KW-1185">Reference proteome</keyword>
<dbReference type="NCBIfam" id="NF010623">
    <property type="entry name" value="PRK14016.1"/>
    <property type="match status" value="1"/>
</dbReference>
<dbReference type="EMBL" id="CP016397">
    <property type="protein sequence ID" value="ASQ44787.1"/>
    <property type="molecule type" value="Genomic_DNA"/>
</dbReference>
<dbReference type="InterPro" id="IPR011095">
    <property type="entry name" value="Dala_Dala_lig_C"/>
</dbReference>
<evidence type="ECO:0000256" key="5">
    <source>
        <dbReference type="ARBA" id="ARBA00013005"/>
    </source>
</evidence>
<evidence type="ECO:0000256" key="4">
    <source>
        <dbReference type="ARBA" id="ARBA00012968"/>
    </source>
</evidence>
<dbReference type="PANTHER" id="PTHR23135:SF18">
    <property type="entry name" value="CYANOPHYCIN SYNTHETASE"/>
    <property type="match status" value="1"/>
</dbReference>
<dbReference type="EC" id="6.3.2.29" evidence="5"/>
<dbReference type="SUPFAM" id="SSF56059">
    <property type="entry name" value="Glutathione synthetase ATP-binding domain-like"/>
    <property type="match status" value="1"/>
</dbReference>
<dbReference type="AlphaFoldDB" id="A0A222NYW2"/>
<dbReference type="InterPro" id="IPR004101">
    <property type="entry name" value="Mur_ligase_C"/>
</dbReference>
<dbReference type="InterPro" id="IPR036615">
    <property type="entry name" value="Mur_ligase_C_dom_sf"/>
</dbReference>
<dbReference type="SUPFAM" id="SSF53244">
    <property type="entry name" value="MurD-like peptide ligases, peptide-binding domain"/>
    <property type="match status" value="1"/>
</dbReference>
<evidence type="ECO:0000256" key="2">
    <source>
        <dbReference type="ARBA" id="ARBA00009060"/>
    </source>
</evidence>
<evidence type="ECO:0000313" key="16">
    <source>
        <dbReference type="Proteomes" id="UP000201728"/>
    </source>
</evidence>
<dbReference type="RefSeq" id="WP_094089916.1">
    <property type="nucleotide sequence ID" value="NZ_CP016397.1"/>
</dbReference>
<comment type="catalytic activity">
    <reaction evidence="12">
        <text>[L-4-(L-arginin-2-N-yl)aspartate](n) + L-aspartate + ATP = [L-4-(L-arginin-2-N-yl)aspartate](n)-L-aspartate + ADP + phosphate + H(+)</text>
        <dbReference type="Rhea" id="RHEA:13277"/>
        <dbReference type="Rhea" id="RHEA-COMP:13728"/>
        <dbReference type="Rhea" id="RHEA-COMP:13733"/>
        <dbReference type="ChEBI" id="CHEBI:15378"/>
        <dbReference type="ChEBI" id="CHEBI:29991"/>
        <dbReference type="ChEBI" id="CHEBI:30616"/>
        <dbReference type="ChEBI" id="CHEBI:43474"/>
        <dbReference type="ChEBI" id="CHEBI:137986"/>
        <dbReference type="ChEBI" id="CHEBI:137990"/>
        <dbReference type="ChEBI" id="CHEBI:456216"/>
        <dbReference type="EC" id="6.3.2.29"/>
    </reaction>
</comment>
<dbReference type="InterPro" id="IPR036565">
    <property type="entry name" value="Mur-like_cat_sf"/>
</dbReference>
<evidence type="ECO:0000256" key="7">
    <source>
        <dbReference type="ARBA" id="ARBA00022598"/>
    </source>
</evidence>
<dbReference type="SUPFAM" id="SSF53623">
    <property type="entry name" value="MurD-like peptide ligases, catalytic domain"/>
    <property type="match status" value="1"/>
</dbReference>
<dbReference type="InterPro" id="IPR044019">
    <property type="entry name" value="Cyanophycin_syn_N"/>
</dbReference>
<dbReference type="Gene3D" id="3.40.1190.10">
    <property type="entry name" value="Mur-like, catalytic domain"/>
    <property type="match status" value="1"/>
</dbReference>
<evidence type="ECO:0000256" key="10">
    <source>
        <dbReference type="ARBA" id="ARBA00031353"/>
    </source>
</evidence>